<reference evidence="10" key="2">
    <citation type="submission" date="2025-09" db="UniProtKB">
        <authorList>
            <consortium name="Ensembl"/>
        </authorList>
    </citation>
    <scope>IDENTIFICATION</scope>
</reference>
<name>A0A8C3T9H0_CHESE</name>
<dbReference type="AlphaFoldDB" id="A0A8C3T9H0"/>
<keyword evidence="5" id="KW-0175">Coiled coil</keyword>
<keyword evidence="6" id="KW-0206">Cytoskeleton</keyword>
<sequence length="625" mass="70632">MYLCPVFNAHLFFPQRWVQGFTNSNVGFVNNKTICYPCGNYILFVDIETKKKTVLKCKNGHVGAFAVNGNSQVVAFSDQKLNPVIYIYTFPELVKQSEIKGQAQLDYSLLAFSYMGPYLASYSSAPEFALSIWDWQENILLCSKSQPGVTVTSMSFNPMSWHQLCLSNENSLTVWNIERNDQEHYLKSKLPAEDGSQMYNQDVFFSHPDIQDLYYGPVLPISAIAGLAGDDAETFRPKDDIQPSVHPTVHCWTATSDLYMGCEEGHFLAINVETVKASLLYYKPPRDAKGNKETQKPVLLAMAYHKDGLYAAGSDGIVHFYQIKGTHYQMDDCFDVSEPIISLIFSPDYDTLLVETDKGSVYVYKPSHSEEVIKLLDACNDRFLSADFLTPGNKYCVVRNSLLCYCILLVAVGTKEGHVYFIDVTKVETPRVVHRVLLSNLPVHHLQYDQSGQYLITGAAEGHIFILDARPSKLFQVLGYLGNIFLGLSTIYDMERELVEVMALLCPPDTRRARLEIFCLPSAITIDNDECIDERGLLKNRVIQKLQYELDYPLSSAVRQKDDTVYGYCNHAPFIWAPARAPPLIATPKTSTISPSATREGEIMYYQHSSDTPHQAHNSYKWQHM</sequence>
<comment type="similarity">
    <text evidence="8">Belongs to the CFAP43 family.</text>
</comment>
<comment type="subcellular location">
    <subcellularLocation>
        <location evidence="1">Cytoplasm</location>
        <location evidence="1">Cytoskeleton</location>
        <location evidence="1">Cilium axoneme</location>
    </subcellularLocation>
</comment>
<keyword evidence="7" id="KW-0966">Cell projection</keyword>
<keyword evidence="2" id="KW-0963">Cytoplasm</keyword>
<evidence type="ECO:0000256" key="2">
    <source>
        <dbReference type="ARBA" id="ARBA00022490"/>
    </source>
</evidence>
<evidence type="ECO:0000256" key="3">
    <source>
        <dbReference type="ARBA" id="ARBA00022574"/>
    </source>
</evidence>
<evidence type="ECO:0000313" key="10">
    <source>
        <dbReference type="Ensembl" id="ENSCSRP00000025185.1"/>
    </source>
</evidence>
<evidence type="ECO:0000256" key="6">
    <source>
        <dbReference type="ARBA" id="ARBA00023212"/>
    </source>
</evidence>
<dbReference type="InterPro" id="IPR036322">
    <property type="entry name" value="WD40_repeat_dom_sf"/>
</dbReference>
<dbReference type="GO" id="GO:0007288">
    <property type="term" value="P:sperm axoneme assembly"/>
    <property type="evidence" value="ECO:0007669"/>
    <property type="project" value="TreeGrafter"/>
</dbReference>
<evidence type="ECO:0000256" key="9">
    <source>
        <dbReference type="ARBA" id="ARBA00023662"/>
    </source>
</evidence>
<keyword evidence="4" id="KW-0677">Repeat</keyword>
<organism evidence="10 11">
    <name type="scientific">Chelydra serpentina</name>
    <name type="common">Snapping turtle</name>
    <name type="synonym">Testudo serpentina</name>
    <dbReference type="NCBI Taxonomy" id="8475"/>
    <lineage>
        <taxon>Eukaryota</taxon>
        <taxon>Metazoa</taxon>
        <taxon>Chordata</taxon>
        <taxon>Craniata</taxon>
        <taxon>Vertebrata</taxon>
        <taxon>Euteleostomi</taxon>
        <taxon>Archelosauria</taxon>
        <taxon>Testudinata</taxon>
        <taxon>Testudines</taxon>
        <taxon>Cryptodira</taxon>
        <taxon>Durocryptodira</taxon>
        <taxon>Americhelydia</taxon>
        <taxon>Chelydroidea</taxon>
        <taxon>Chelydridae</taxon>
        <taxon>Chelydra</taxon>
    </lineage>
</organism>
<evidence type="ECO:0000313" key="11">
    <source>
        <dbReference type="Proteomes" id="UP000694403"/>
    </source>
</evidence>
<accession>A0A8C3T9H0</accession>
<evidence type="ECO:0000256" key="1">
    <source>
        <dbReference type="ARBA" id="ARBA00004430"/>
    </source>
</evidence>
<proteinExistence type="inferred from homology"/>
<evidence type="ECO:0000256" key="8">
    <source>
        <dbReference type="ARBA" id="ARBA00023605"/>
    </source>
</evidence>
<dbReference type="PANTHER" id="PTHR14885:SF1">
    <property type="entry name" value="CILIA- AND FLAGELLA-ASSOCIATED PROTEIN 43"/>
    <property type="match status" value="1"/>
</dbReference>
<protein>
    <recommendedName>
        <fullName evidence="9">Cilia- and flagella-associated protein 43</fullName>
    </recommendedName>
</protein>
<dbReference type="SUPFAM" id="SSF50978">
    <property type="entry name" value="WD40 repeat-like"/>
    <property type="match status" value="1"/>
</dbReference>
<keyword evidence="11" id="KW-1185">Reference proteome</keyword>
<dbReference type="Proteomes" id="UP000694403">
    <property type="component" value="Unplaced"/>
</dbReference>
<evidence type="ECO:0000256" key="4">
    <source>
        <dbReference type="ARBA" id="ARBA00022737"/>
    </source>
</evidence>
<dbReference type="InterPro" id="IPR015943">
    <property type="entry name" value="WD40/YVTN_repeat-like_dom_sf"/>
</dbReference>
<keyword evidence="3" id="KW-0853">WD repeat</keyword>
<dbReference type="Ensembl" id="ENSCSRT00000026249.1">
    <property type="protein sequence ID" value="ENSCSRP00000025185.1"/>
    <property type="gene ID" value="ENSCSRG00000018544.1"/>
</dbReference>
<dbReference type="GO" id="GO:0005930">
    <property type="term" value="C:axoneme"/>
    <property type="evidence" value="ECO:0007669"/>
    <property type="project" value="UniProtKB-SubCell"/>
</dbReference>
<dbReference type="Gene3D" id="2.130.10.10">
    <property type="entry name" value="YVTN repeat-like/Quinoprotein amine dehydrogenase"/>
    <property type="match status" value="2"/>
</dbReference>
<reference evidence="10" key="1">
    <citation type="submission" date="2025-08" db="UniProtKB">
        <authorList>
            <consortium name="Ensembl"/>
        </authorList>
    </citation>
    <scope>IDENTIFICATION</scope>
</reference>
<evidence type="ECO:0000256" key="7">
    <source>
        <dbReference type="ARBA" id="ARBA00023273"/>
    </source>
</evidence>
<dbReference type="PANTHER" id="PTHR14885">
    <property type="entry name" value="CILIA- AND FLAGELLA-ASSOCIATED PROTEIN 43-RELATED"/>
    <property type="match status" value="1"/>
</dbReference>
<evidence type="ECO:0000256" key="5">
    <source>
        <dbReference type="ARBA" id="ARBA00023054"/>
    </source>
</evidence>